<dbReference type="GO" id="GO:0044874">
    <property type="term" value="P:lipoprotein localization to outer membrane"/>
    <property type="evidence" value="ECO:0007669"/>
    <property type="project" value="TreeGrafter"/>
</dbReference>
<evidence type="ECO:0000256" key="1">
    <source>
        <dbReference type="ARBA" id="ARBA00004651"/>
    </source>
</evidence>
<evidence type="ECO:0000256" key="3">
    <source>
        <dbReference type="ARBA" id="ARBA00022475"/>
    </source>
</evidence>
<feature type="transmembrane region" description="Helical" evidence="7">
    <location>
        <begin position="303"/>
        <end position="324"/>
    </location>
</feature>
<dbReference type="Proteomes" id="UP001144372">
    <property type="component" value="Unassembled WGS sequence"/>
</dbReference>
<comment type="subcellular location">
    <subcellularLocation>
        <location evidence="1">Cell membrane</location>
        <topology evidence="1">Multi-pass membrane protein</topology>
    </subcellularLocation>
</comment>
<dbReference type="Pfam" id="PF12704">
    <property type="entry name" value="MacB_PCD"/>
    <property type="match status" value="1"/>
</dbReference>
<keyword evidence="4 7" id="KW-0812">Transmembrane</keyword>
<feature type="domain" description="ABC3 transporter permease C-terminal" evidence="8">
    <location>
        <begin position="253"/>
        <end position="386"/>
    </location>
</feature>
<evidence type="ECO:0000259" key="8">
    <source>
        <dbReference type="Pfam" id="PF02687"/>
    </source>
</evidence>
<dbReference type="GO" id="GO:0098797">
    <property type="term" value="C:plasma membrane protein complex"/>
    <property type="evidence" value="ECO:0007669"/>
    <property type="project" value="TreeGrafter"/>
</dbReference>
<evidence type="ECO:0000313" key="10">
    <source>
        <dbReference type="EMBL" id="GLI35107.1"/>
    </source>
</evidence>
<feature type="transmembrane region" description="Helical" evidence="7">
    <location>
        <begin position="252"/>
        <end position="271"/>
    </location>
</feature>
<accession>A0A9W6FUI0</accession>
<dbReference type="PANTHER" id="PTHR30489">
    <property type="entry name" value="LIPOPROTEIN-RELEASING SYSTEM TRANSMEMBRANE PROTEIN LOLE"/>
    <property type="match status" value="1"/>
</dbReference>
<evidence type="ECO:0000256" key="7">
    <source>
        <dbReference type="SAM" id="Phobius"/>
    </source>
</evidence>
<protein>
    <recommendedName>
        <fullName evidence="12">ABC transporter permease</fullName>
    </recommendedName>
</protein>
<comment type="similarity">
    <text evidence="2">Belongs to the ABC-4 integral membrane protein family. LolC/E subfamily.</text>
</comment>
<dbReference type="PANTHER" id="PTHR30489:SF0">
    <property type="entry name" value="LIPOPROTEIN-RELEASING SYSTEM TRANSMEMBRANE PROTEIN LOLE"/>
    <property type="match status" value="1"/>
</dbReference>
<reference evidence="10" key="1">
    <citation type="submission" date="2022-12" db="EMBL/GenBank/DDBJ databases">
        <title>Reference genome sequencing for broad-spectrum identification of bacterial and archaeal isolates by mass spectrometry.</title>
        <authorList>
            <person name="Sekiguchi Y."/>
            <person name="Tourlousse D.M."/>
        </authorList>
    </citation>
    <scope>NUCLEOTIDE SEQUENCE</scope>
    <source>
        <strain evidence="10">ASRB1</strain>
    </source>
</reference>
<keyword evidence="5 7" id="KW-1133">Transmembrane helix</keyword>
<dbReference type="InterPro" id="IPR025857">
    <property type="entry name" value="MacB_PCD"/>
</dbReference>
<evidence type="ECO:0008006" key="12">
    <source>
        <dbReference type="Google" id="ProtNLM"/>
    </source>
</evidence>
<dbReference type="InterPro" id="IPR051447">
    <property type="entry name" value="Lipoprotein-release_system"/>
</dbReference>
<gene>
    <name evidence="10" type="ORF">DAMNIGENAA_25400</name>
</gene>
<dbReference type="AlphaFoldDB" id="A0A9W6FUI0"/>
<evidence type="ECO:0000313" key="11">
    <source>
        <dbReference type="Proteomes" id="UP001144372"/>
    </source>
</evidence>
<dbReference type="Pfam" id="PF02687">
    <property type="entry name" value="FtsX"/>
    <property type="match status" value="1"/>
</dbReference>
<evidence type="ECO:0000259" key="9">
    <source>
        <dbReference type="Pfam" id="PF12704"/>
    </source>
</evidence>
<dbReference type="EMBL" id="BSDR01000001">
    <property type="protein sequence ID" value="GLI35107.1"/>
    <property type="molecule type" value="Genomic_DNA"/>
</dbReference>
<organism evidence="10 11">
    <name type="scientific">Desulforhabdus amnigena</name>
    <dbReference type="NCBI Taxonomy" id="40218"/>
    <lineage>
        <taxon>Bacteria</taxon>
        <taxon>Pseudomonadati</taxon>
        <taxon>Thermodesulfobacteriota</taxon>
        <taxon>Syntrophobacteria</taxon>
        <taxon>Syntrophobacterales</taxon>
        <taxon>Syntrophobacteraceae</taxon>
        <taxon>Desulforhabdus</taxon>
    </lineage>
</organism>
<proteinExistence type="inferred from homology"/>
<evidence type="ECO:0000256" key="2">
    <source>
        <dbReference type="ARBA" id="ARBA00005236"/>
    </source>
</evidence>
<evidence type="ECO:0000256" key="6">
    <source>
        <dbReference type="ARBA" id="ARBA00023136"/>
    </source>
</evidence>
<feature type="domain" description="MacB-like periplasmic core" evidence="9">
    <location>
        <begin position="2"/>
        <end position="221"/>
    </location>
</feature>
<keyword evidence="11" id="KW-1185">Reference proteome</keyword>
<name>A0A9W6FUI0_9BACT</name>
<evidence type="ECO:0000256" key="4">
    <source>
        <dbReference type="ARBA" id="ARBA00022692"/>
    </source>
</evidence>
<keyword evidence="3" id="KW-1003">Cell membrane</keyword>
<feature type="transmembrane region" description="Helical" evidence="7">
    <location>
        <begin position="350"/>
        <end position="373"/>
    </location>
</feature>
<sequence>MITILSIGLGLSVAIFFIALGEGVYDQIVNDAVRMQAGHITLEHPDYTIAPAVDLMISGVEGLRRNIEAMDSVERTKLLVLGQGVAMSGAGGVGVSIMGVEPSMELKTSPLARRMVAGEYLKDGDMHLVVVGALLAKRLKLKEGSKLVLTTNNASGELVEELYRVRGIFSTGSDEIDGYLIQIPLSAARGLFGLPPDSATQLGVILKRADAQQEVLGAIEALVNTRKIGVFPWQTVLPELAAYIRIDRASNWVFQGLLFVIILFTIFNTLLMSAVEREHEFAVLLALGTPLVQLKRQMFMESVYIGLMGCALGAFLGGAASLAMERWGLDFGFLLPEGVTISGFTISTRIYAQLTTAMLFGVAGIVLGATLFLSFAPMRRVGRLNIAEMLR</sequence>
<comment type="caution">
    <text evidence="10">The sequence shown here is derived from an EMBL/GenBank/DDBJ whole genome shotgun (WGS) entry which is preliminary data.</text>
</comment>
<keyword evidence="6 7" id="KW-0472">Membrane</keyword>
<dbReference type="InterPro" id="IPR003838">
    <property type="entry name" value="ABC3_permease_C"/>
</dbReference>
<evidence type="ECO:0000256" key="5">
    <source>
        <dbReference type="ARBA" id="ARBA00022989"/>
    </source>
</evidence>